<dbReference type="InterPro" id="IPR001509">
    <property type="entry name" value="Epimerase_deHydtase"/>
</dbReference>
<evidence type="ECO:0000256" key="1">
    <source>
        <dbReference type="ARBA" id="ARBA00000083"/>
    </source>
</evidence>
<evidence type="ECO:0000256" key="9">
    <source>
        <dbReference type="ARBA" id="ARBA00023277"/>
    </source>
</evidence>
<dbReference type="RefSeq" id="WP_227701889.1">
    <property type="nucleotide sequence ID" value="NZ_CP123000.1"/>
</dbReference>
<comment type="subunit">
    <text evidence="10">Homodimer.</text>
</comment>
<evidence type="ECO:0000313" key="13">
    <source>
        <dbReference type="Proteomes" id="UP001227095"/>
    </source>
</evidence>
<comment type="catalytic activity">
    <reaction evidence="1 10">
        <text>UDP-alpha-D-glucose = UDP-alpha-D-galactose</text>
        <dbReference type="Rhea" id="RHEA:22168"/>
        <dbReference type="ChEBI" id="CHEBI:58885"/>
        <dbReference type="ChEBI" id="CHEBI:66914"/>
        <dbReference type="EC" id="5.1.3.2"/>
    </reaction>
</comment>
<organism evidence="12 13">
    <name type="scientific">Neorhizobium petrolearium</name>
    <dbReference type="NCBI Taxonomy" id="515361"/>
    <lineage>
        <taxon>Bacteria</taxon>
        <taxon>Pseudomonadati</taxon>
        <taxon>Pseudomonadota</taxon>
        <taxon>Alphaproteobacteria</taxon>
        <taxon>Hyphomicrobiales</taxon>
        <taxon>Rhizobiaceae</taxon>
        <taxon>Rhizobium/Agrobacterium group</taxon>
        <taxon>Neorhizobium</taxon>
    </lineage>
</organism>
<feature type="domain" description="NAD-dependent epimerase/dehydratase" evidence="11">
    <location>
        <begin position="3"/>
        <end position="253"/>
    </location>
</feature>
<evidence type="ECO:0000313" key="12">
    <source>
        <dbReference type="EMBL" id="WGI68740.1"/>
    </source>
</evidence>
<dbReference type="EC" id="5.1.3.2" evidence="5 10"/>
<dbReference type="SUPFAM" id="SSF51735">
    <property type="entry name" value="NAD(P)-binding Rossmann-fold domains"/>
    <property type="match status" value="1"/>
</dbReference>
<dbReference type="Proteomes" id="UP001227095">
    <property type="component" value="Chromosome"/>
</dbReference>
<sequence>MAVLVTGGAGYIGSHMVWALLDAGEDVVVLDRLSTGFRWAVPADARFYLGDVGDRAILRQIFAENDIGAILHFAGSIVVPQSVAHPLDYYENNTGNTRLLAAAAVEAGIRHFVFSSTAAVYGDQRDDTPVLESAPLNPKNPYGQSKLMSEMMLRDAAAAHDFRFVALRYFNVAGADPLGRAGLSTEGATHLIKIACEAELGKRRGVDIYGTDYPTPDGTGIRDYIHVSDLVDAHLKALSYLRRGGEPLIANCGYGRGYSVLEVLEAVVRAGGRKFEIRYGPRRPGDAASVVANSTLARRLLDWKPRHDDLDLIVETAIAWEKGLAARKAGDLRSLQHRLASARF</sequence>
<dbReference type="Gene3D" id="3.90.25.10">
    <property type="entry name" value="UDP-galactose 4-epimerase, domain 1"/>
    <property type="match status" value="1"/>
</dbReference>
<evidence type="ECO:0000256" key="6">
    <source>
        <dbReference type="ARBA" id="ARBA00018569"/>
    </source>
</evidence>
<dbReference type="CDD" id="cd05247">
    <property type="entry name" value="UDP_G4E_1_SDR_e"/>
    <property type="match status" value="1"/>
</dbReference>
<name>A0ABY8M2G1_9HYPH</name>
<dbReference type="GO" id="GO:0003978">
    <property type="term" value="F:UDP-glucose 4-epimerase activity"/>
    <property type="evidence" value="ECO:0007669"/>
    <property type="project" value="UniProtKB-EC"/>
</dbReference>
<evidence type="ECO:0000259" key="11">
    <source>
        <dbReference type="Pfam" id="PF01370"/>
    </source>
</evidence>
<evidence type="ECO:0000256" key="3">
    <source>
        <dbReference type="ARBA" id="ARBA00004947"/>
    </source>
</evidence>
<dbReference type="NCBIfam" id="TIGR01179">
    <property type="entry name" value="galE"/>
    <property type="match status" value="1"/>
</dbReference>
<keyword evidence="9 10" id="KW-0119">Carbohydrate metabolism</keyword>
<dbReference type="Pfam" id="PF01370">
    <property type="entry name" value="Epimerase"/>
    <property type="match status" value="1"/>
</dbReference>
<keyword evidence="7 10" id="KW-0520">NAD</keyword>
<keyword evidence="8 10" id="KW-0413">Isomerase</keyword>
<protein>
    <recommendedName>
        <fullName evidence="6 10">UDP-glucose 4-epimerase</fullName>
        <ecNumber evidence="5 10">5.1.3.2</ecNumber>
    </recommendedName>
</protein>
<comment type="similarity">
    <text evidence="4 10">Belongs to the NAD(P)-dependent epimerase/dehydratase family.</text>
</comment>
<evidence type="ECO:0000256" key="5">
    <source>
        <dbReference type="ARBA" id="ARBA00013189"/>
    </source>
</evidence>
<comment type="cofactor">
    <cofactor evidence="2 10">
        <name>NAD(+)</name>
        <dbReference type="ChEBI" id="CHEBI:57540"/>
    </cofactor>
</comment>
<keyword evidence="13" id="KW-1185">Reference proteome</keyword>
<dbReference type="PANTHER" id="PTHR43725:SF53">
    <property type="entry name" value="UDP-ARABINOSE 4-EPIMERASE 1"/>
    <property type="match status" value="1"/>
</dbReference>
<evidence type="ECO:0000256" key="4">
    <source>
        <dbReference type="ARBA" id="ARBA00007637"/>
    </source>
</evidence>
<evidence type="ECO:0000256" key="10">
    <source>
        <dbReference type="RuleBase" id="RU366046"/>
    </source>
</evidence>
<gene>
    <name evidence="12" type="primary">galE</name>
    <name evidence="12" type="ORF">QEO92_01180</name>
</gene>
<dbReference type="EMBL" id="CP123000">
    <property type="protein sequence ID" value="WGI68740.1"/>
    <property type="molecule type" value="Genomic_DNA"/>
</dbReference>
<dbReference type="Gene3D" id="3.40.50.720">
    <property type="entry name" value="NAD(P)-binding Rossmann-like Domain"/>
    <property type="match status" value="1"/>
</dbReference>
<dbReference type="InterPro" id="IPR036291">
    <property type="entry name" value="NAD(P)-bd_dom_sf"/>
</dbReference>
<evidence type="ECO:0000256" key="8">
    <source>
        <dbReference type="ARBA" id="ARBA00023235"/>
    </source>
</evidence>
<accession>A0ABY8M2G1</accession>
<evidence type="ECO:0000256" key="2">
    <source>
        <dbReference type="ARBA" id="ARBA00001911"/>
    </source>
</evidence>
<dbReference type="InterPro" id="IPR005886">
    <property type="entry name" value="UDP_G4E"/>
</dbReference>
<reference evidence="12 13" key="1">
    <citation type="submission" date="2023-04" db="EMBL/GenBank/DDBJ databases">
        <title>Neorhizobium petrolearium OS53, complete genome.</title>
        <authorList>
            <person name="Yu T."/>
        </authorList>
    </citation>
    <scope>NUCLEOTIDE SEQUENCE [LARGE SCALE GENOMIC DNA]</scope>
    <source>
        <strain evidence="12 13">OS53</strain>
    </source>
</reference>
<dbReference type="PANTHER" id="PTHR43725">
    <property type="entry name" value="UDP-GLUCOSE 4-EPIMERASE"/>
    <property type="match status" value="1"/>
</dbReference>
<comment type="pathway">
    <text evidence="3 10">Carbohydrate metabolism; galactose metabolism.</text>
</comment>
<proteinExistence type="inferred from homology"/>
<evidence type="ECO:0000256" key="7">
    <source>
        <dbReference type="ARBA" id="ARBA00023027"/>
    </source>
</evidence>